<dbReference type="InterPro" id="IPR019818">
    <property type="entry name" value="IsoCit/isopropylmalate_DH_CS"/>
</dbReference>
<evidence type="ECO:0000259" key="3">
    <source>
        <dbReference type="SMART" id="SM01329"/>
    </source>
</evidence>
<sequence>MAYRATLILGDGIGPEVTAATQRVIEAAGVKIDWEVARAGLGVLKETGNALPKETLDSLIRNKLGLKGPTDTPLGEGHRSANVELRMKLDLYANIRPVKIIPGQITPFKDVDIVVFRQGTEDIYIGEERWVDDAHTIAEAVSRISKFESERIFRHAFEYATKHGRKKVTCAHKANILKLTQGLFLNAGRSISARYPDIVFQDRIVDNMAKELVMYPSEYDVIVLTNMFGDILSDECAGLVGGLGFTPGANIGEGVALFEAVHGTAPDIAGQNKANPSALILSAVMMLEHIGESEAAKKIRESVYQVVFEGRVVTGDAHLLHRVGKPASTTEMTDEIIRKVQS</sequence>
<evidence type="ECO:0000313" key="5">
    <source>
        <dbReference type="Proteomes" id="UP000034032"/>
    </source>
</evidence>
<dbReference type="AlphaFoldDB" id="A0A0G1KE84"/>
<dbReference type="SUPFAM" id="SSF53659">
    <property type="entry name" value="Isocitrate/Isopropylmalate dehydrogenase-like"/>
    <property type="match status" value="1"/>
</dbReference>
<reference evidence="4 5" key="1">
    <citation type="journal article" date="2015" name="Nature">
        <title>rRNA introns, odd ribosomes, and small enigmatic genomes across a large radiation of phyla.</title>
        <authorList>
            <person name="Brown C.T."/>
            <person name="Hug L.A."/>
            <person name="Thomas B.C."/>
            <person name="Sharon I."/>
            <person name="Castelle C.J."/>
            <person name="Singh A."/>
            <person name="Wilkins M.J."/>
            <person name="Williams K.H."/>
            <person name="Banfield J.F."/>
        </authorList>
    </citation>
    <scope>NUCLEOTIDE SEQUENCE [LARGE SCALE GENOMIC DNA]</scope>
</reference>
<dbReference type="GO" id="GO:0051287">
    <property type="term" value="F:NAD binding"/>
    <property type="evidence" value="ECO:0007669"/>
    <property type="project" value="InterPro"/>
</dbReference>
<dbReference type="PROSITE" id="PS00470">
    <property type="entry name" value="IDH_IMDH"/>
    <property type="match status" value="1"/>
</dbReference>
<evidence type="ECO:0000256" key="2">
    <source>
        <dbReference type="ARBA" id="ARBA00023002"/>
    </source>
</evidence>
<dbReference type="GO" id="GO:0000287">
    <property type="term" value="F:magnesium ion binding"/>
    <property type="evidence" value="ECO:0007669"/>
    <property type="project" value="InterPro"/>
</dbReference>
<keyword evidence="2" id="KW-0560">Oxidoreductase</keyword>
<dbReference type="EMBL" id="LCJR01000013">
    <property type="protein sequence ID" value="KKT81875.1"/>
    <property type="molecule type" value="Genomic_DNA"/>
</dbReference>
<dbReference type="Proteomes" id="UP000034032">
    <property type="component" value="Unassembled WGS sequence"/>
</dbReference>
<dbReference type="PANTHER" id="PTHR11835">
    <property type="entry name" value="DECARBOXYLATING DEHYDROGENASES-ISOCITRATE, ISOPROPYLMALATE, TARTRATE"/>
    <property type="match status" value="1"/>
</dbReference>
<comment type="caution">
    <text evidence="4">The sequence shown here is derived from an EMBL/GenBank/DDBJ whole genome shotgun (WGS) entry which is preliminary data.</text>
</comment>
<dbReference type="GO" id="GO:0006102">
    <property type="term" value="P:isocitrate metabolic process"/>
    <property type="evidence" value="ECO:0007669"/>
    <property type="project" value="TreeGrafter"/>
</dbReference>
<name>A0A0G1KE84_9BACT</name>
<proteinExistence type="inferred from homology"/>
<gene>
    <name evidence="4" type="ORF">UW79_C0013G0002</name>
</gene>
<dbReference type="InterPro" id="IPR024084">
    <property type="entry name" value="IsoPropMal-DH-like_dom"/>
</dbReference>
<evidence type="ECO:0000313" key="4">
    <source>
        <dbReference type="EMBL" id="KKT81875.1"/>
    </source>
</evidence>
<dbReference type="PANTHER" id="PTHR11835:SF34">
    <property type="entry name" value="ISOCITRATE DEHYDROGENASE [NAD] SUBUNIT ALPHA, MITOCHONDRIAL"/>
    <property type="match status" value="1"/>
</dbReference>
<dbReference type="PATRIC" id="fig|1619025.3.peg.507"/>
<accession>A0A0G1KE84</accession>
<dbReference type="GO" id="GO:0006099">
    <property type="term" value="P:tricarboxylic acid cycle"/>
    <property type="evidence" value="ECO:0007669"/>
    <property type="project" value="TreeGrafter"/>
</dbReference>
<evidence type="ECO:0000256" key="1">
    <source>
        <dbReference type="ARBA" id="ARBA00007769"/>
    </source>
</evidence>
<dbReference type="SMART" id="SM01329">
    <property type="entry name" value="Iso_dh"/>
    <property type="match status" value="1"/>
</dbReference>
<protein>
    <submittedName>
        <fullName evidence="4">Isocitrate dehydrogenase, NAD-dependent</fullName>
    </submittedName>
</protein>
<dbReference type="GO" id="GO:0004449">
    <property type="term" value="F:isocitrate dehydrogenase (NAD+) activity"/>
    <property type="evidence" value="ECO:0007669"/>
    <property type="project" value="TreeGrafter"/>
</dbReference>
<feature type="domain" description="Isopropylmalate dehydrogenase-like" evidence="3">
    <location>
        <begin position="4"/>
        <end position="336"/>
    </location>
</feature>
<dbReference type="Gene3D" id="3.40.718.10">
    <property type="entry name" value="Isopropylmalate Dehydrogenase"/>
    <property type="match status" value="1"/>
</dbReference>
<dbReference type="Pfam" id="PF00180">
    <property type="entry name" value="Iso_dh"/>
    <property type="match status" value="1"/>
</dbReference>
<comment type="similarity">
    <text evidence="1">Belongs to the isocitrate and isopropylmalate dehydrogenases family.</text>
</comment>
<organism evidence="4 5">
    <name type="scientific">Candidatus Yanofskybacteria bacterium GW2011_GWA2_44_9</name>
    <dbReference type="NCBI Taxonomy" id="1619025"/>
    <lineage>
        <taxon>Bacteria</taxon>
        <taxon>Candidatus Yanofskyibacteriota</taxon>
    </lineage>
</organism>